<dbReference type="EMBL" id="VSRR010055305">
    <property type="protein sequence ID" value="MPC80888.1"/>
    <property type="molecule type" value="Genomic_DNA"/>
</dbReference>
<protein>
    <submittedName>
        <fullName evidence="1">Uncharacterized protein</fullName>
    </submittedName>
</protein>
<name>A0A5B7IJA1_PORTR</name>
<keyword evidence="2" id="KW-1185">Reference proteome</keyword>
<organism evidence="1 2">
    <name type="scientific">Portunus trituberculatus</name>
    <name type="common">Swimming crab</name>
    <name type="synonym">Neptunus trituberculatus</name>
    <dbReference type="NCBI Taxonomy" id="210409"/>
    <lineage>
        <taxon>Eukaryota</taxon>
        <taxon>Metazoa</taxon>
        <taxon>Ecdysozoa</taxon>
        <taxon>Arthropoda</taxon>
        <taxon>Crustacea</taxon>
        <taxon>Multicrustacea</taxon>
        <taxon>Malacostraca</taxon>
        <taxon>Eumalacostraca</taxon>
        <taxon>Eucarida</taxon>
        <taxon>Decapoda</taxon>
        <taxon>Pleocyemata</taxon>
        <taxon>Brachyura</taxon>
        <taxon>Eubrachyura</taxon>
        <taxon>Portunoidea</taxon>
        <taxon>Portunidae</taxon>
        <taxon>Portuninae</taxon>
        <taxon>Portunus</taxon>
    </lineage>
</organism>
<reference evidence="1 2" key="1">
    <citation type="submission" date="2019-05" db="EMBL/GenBank/DDBJ databases">
        <title>Another draft genome of Portunus trituberculatus and its Hox gene families provides insights of decapod evolution.</title>
        <authorList>
            <person name="Jeong J.-H."/>
            <person name="Song I."/>
            <person name="Kim S."/>
            <person name="Choi T."/>
            <person name="Kim D."/>
            <person name="Ryu S."/>
            <person name="Kim W."/>
        </authorList>
    </citation>
    <scope>NUCLEOTIDE SEQUENCE [LARGE SCALE GENOMIC DNA]</scope>
    <source>
        <tissue evidence="1">Muscle</tissue>
    </source>
</reference>
<proteinExistence type="predicted"/>
<dbReference type="AlphaFoldDB" id="A0A5B7IJA1"/>
<sequence length="72" mass="8555">MVPLTAAHCHNHDHYHHHRHRHRHYYHHHHYLPCSLPQVRQGLHSRWVVVSVFPVESEQPSRREGGPEAPQG</sequence>
<accession>A0A5B7IJA1</accession>
<evidence type="ECO:0000313" key="2">
    <source>
        <dbReference type="Proteomes" id="UP000324222"/>
    </source>
</evidence>
<dbReference type="Proteomes" id="UP000324222">
    <property type="component" value="Unassembled WGS sequence"/>
</dbReference>
<evidence type="ECO:0000313" key="1">
    <source>
        <dbReference type="EMBL" id="MPC80888.1"/>
    </source>
</evidence>
<gene>
    <name evidence="1" type="ORF">E2C01_075483</name>
</gene>
<comment type="caution">
    <text evidence="1">The sequence shown here is derived from an EMBL/GenBank/DDBJ whole genome shotgun (WGS) entry which is preliminary data.</text>
</comment>